<keyword evidence="1" id="KW-1133">Transmembrane helix</keyword>
<evidence type="ECO:0000313" key="3">
    <source>
        <dbReference type="Proteomes" id="UP000771797"/>
    </source>
</evidence>
<dbReference type="InterPro" id="IPR018750">
    <property type="entry name" value="DUF2306_membrane"/>
</dbReference>
<dbReference type="Proteomes" id="UP000771797">
    <property type="component" value="Unassembled WGS sequence"/>
</dbReference>
<feature type="transmembrane region" description="Helical" evidence="1">
    <location>
        <begin position="92"/>
        <end position="109"/>
    </location>
</feature>
<keyword evidence="1" id="KW-0472">Membrane</keyword>
<feature type="transmembrane region" description="Helical" evidence="1">
    <location>
        <begin position="60"/>
        <end position="80"/>
    </location>
</feature>
<feature type="transmembrane region" description="Helical" evidence="1">
    <location>
        <begin position="6"/>
        <end position="23"/>
    </location>
</feature>
<accession>A0ABQ6YDX1</accession>
<evidence type="ECO:0000313" key="2">
    <source>
        <dbReference type="EMBL" id="KAF0808533.1"/>
    </source>
</evidence>
<organism evidence="2 3">
    <name type="scientific">Alcanivorax xiamenensis</name>
    <dbReference type="NCBI Taxonomy" id="1177156"/>
    <lineage>
        <taxon>Bacteria</taxon>
        <taxon>Pseudomonadati</taxon>
        <taxon>Pseudomonadota</taxon>
        <taxon>Gammaproteobacteria</taxon>
        <taxon>Oceanospirillales</taxon>
        <taxon>Alcanivoracaceae</taxon>
        <taxon>Alcanivorax</taxon>
    </lineage>
</organism>
<name>A0ABQ6YDX1_9GAMM</name>
<proteinExistence type="predicted"/>
<sequence>MITVHWVAALIALLFGAVQLAAQKGGGQHRLLGRIWILAMAVTALSSFGIHSFLPILGTFGPVHLLSVWILICLALSLIAARQRRIERHKRFTVGAYLGLVGAGLGALAPDRLIGGWLF</sequence>
<keyword evidence="3" id="KW-1185">Reference proteome</keyword>
<dbReference type="Pfam" id="PF10067">
    <property type="entry name" value="DUF2306"/>
    <property type="match status" value="1"/>
</dbReference>
<keyword evidence="1 2" id="KW-0812">Transmembrane</keyword>
<evidence type="ECO:0000256" key="1">
    <source>
        <dbReference type="SAM" id="Phobius"/>
    </source>
</evidence>
<reference evidence="2 3" key="1">
    <citation type="submission" date="2012-09" db="EMBL/GenBank/DDBJ databases">
        <title>Genome Sequence of alkane-degrading Bacterium Alcanivorax sp. 6-D-6.</title>
        <authorList>
            <person name="Lai Q."/>
            <person name="Shao Z."/>
        </authorList>
    </citation>
    <scope>NUCLEOTIDE SEQUENCE [LARGE SCALE GENOMIC DNA]</scope>
    <source>
        <strain evidence="2 3">6-D-6</strain>
    </source>
</reference>
<feature type="transmembrane region" description="Helical" evidence="1">
    <location>
        <begin position="35"/>
        <end position="54"/>
    </location>
</feature>
<dbReference type="RefSeq" id="WP_133491069.1">
    <property type="nucleotide sequence ID" value="NZ_AQPF01000001.1"/>
</dbReference>
<gene>
    <name evidence="2" type="ORF">A6D6_00242</name>
</gene>
<dbReference type="EMBL" id="AQPF01000001">
    <property type="protein sequence ID" value="KAF0808533.1"/>
    <property type="molecule type" value="Genomic_DNA"/>
</dbReference>
<protein>
    <submittedName>
        <fullName evidence="2">Transmembrane protein</fullName>
    </submittedName>
</protein>
<comment type="caution">
    <text evidence="2">The sequence shown here is derived from an EMBL/GenBank/DDBJ whole genome shotgun (WGS) entry which is preliminary data.</text>
</comment>